<feature type="region of interest" description="Disordered" evidence="1">
    <location>
        <begin position="556"/>
        <end position="599"/>
    </location>
</feature>
<feature type="compositionally biased region" description="Basic and acidic residues" evidence="1">
    <location>
        <begin position="319"/>
        <end position="329"/>
    </location>
</feature>
<feature type="compositionally biased region" description="Low complexity" evidence="1">
    <location>
        <begin position="721"/>
        <end position="735"/>
    </location>
</feature>
<dbReference type="EMBL" id="JAWRVI010000076">
    <property type="protein sequence ID" value="KAK4081349.1"/>
    <property type="molecule type" value="Genomic_DNA"/>
</dbReference>
<proteinExistence type="predicted"/>
<evidence type="ECO:0000256" key="1">
    <source>
        <dbReference type="SAM" id="MobiDB-lite"/>
    </source>
</evidence>
<feature type="compositionally biased region" description="Basic and acidic residues" evidence="1">
    <location>
        <begin position="948"/>
        <end position="962"/>
    </location>
</feature>
<protein>
    <submittedName>
        <fullName evidence="2">Uncharacterized protein</fullName>
    </submittedName>
</protein>
<organism evidence="2 3">
    <name type="scientific">Purpureocillium lilacinum</name>
    <name type="common">Paecilomyces lilacinus</name>
    <dbReference type="NCBI Taxonomy" id="33203"/>
    <lineage>
        <taxon>Eukaryota</taxon>
        <taxon>Fungi</taxon>
        <taxon>Dikarya</taxon>
        <taxon>Ascomycota</taxon>
        <taxon>Pezizomycotina</taxon>
        <taxon>Sordariomycetes</taxon>
        <taxon>Hypocreomycetidae</taxon>
        <taxon>Hypocreales</taxon>
        <taxon>Ophiocordycipitaceae</taxon>
        <taxon>Purpureocillium</taxon>
    </lineage>
</organism>
<feature type="compositionally biased region" description="Polar residues" evidence="1">
    <location>
        <begin position="561"/>
        <end position="570"/>
    </location>
</feature>
<accession>A0ABR0BIV8</accession>
<evidence type="ECO:0000313" key="2">
    <source>
        <dbReference type="EMBL" id="KAK4081349.1"/>
    </source>
</evidence>
<gene>
    <name evidence="2" type="ORF">Purlil1_11760</name>
</gene>
<dbReference type="Proteomes" id="UP001287286">
    <property type="component" value="Unassembled WGS sequence"/>
</dbReference>
<evidence type="ECO:0000313" key="3">
    <source>
        <dbReference type="Proteomes" id="UP001287286"/>
    </source>
</evidence>
<feature type="region of interest" description="Disordered" evidence="1">
    <location>
        <begin position="315"/>
        <end position="339"/>
    </location>
</feature>
<comment type="caution">
    <text evidence="2">The sequence shown here is derived from an EMBL/GenBank/DDBJ whole genome shotgun (WGS) entry which is preliminary data.</text>
</comment>
<name>A0ABR0BIV8_PURLI</name>
<feature type="region of interest" description="Disordered" evidence="1">
    <location>
        <begin position="67"/>
        <end position="98"/>
    </location>
</feature>
<feature type="region of interest" description="Disordered" evidence="1">
    <location>
        <begin position="177"/>
        <end position="202"/>
    </location>
</feature>
<feature type="compositionally biased region" description="Polar residues" evidence="1">
    <location>
        <begin position="377"/>
        <end position="387"/>
    </location>
</feature>
<reference evidence="2 3" key="1">
    <citation type="journal article" date="2024" name="Microbiol. Resour. Announc.">
        <title>Genome annotations for the ascomycete fungi Trichoderma harzianum, Trichoderma aggressivum, and Purpureocillium lilacinum.</title>
        <authorList>
            <person name="Beijen E.P.W."/>
            <person name="Ohm R.A."/>
        </authorList>
    </citation>
    <scope>NUCLEOTIDE SEQUENCE [LARGE SCALE GENOMIC DNA]</scope>
    <source>
        <strain evidence="2 3">CBS 150709</strain>
    </source>
</reference>
<feature type="region of interest" description="Disordered" evidence="1">
    <location>
        <begin position="376"/>
        <end position="424"/>
    </location>
</feature>
<feature type="region of interest" description="Disordered" evidence="1">
    <location>
        <begin position="1002"/>
        <end position="1031"/>
    </location>
</feature>
<feature type="region of interest" description="Disordered" evidence="1">
    <location>
        <begin position="932"/>
        <end position="962"/>
    </location>
</feature>
<sequence>MYECLVLAGALQSVCRRATSSTPQGSPSEWPWPLVTGVLFGTKGDHDAMGLRAGMVPDAQGYLGIMTGRRPTEHGRRRSAAQRPATSPSAGQPQPARCSELHAAARTACALDAWLRAVGEPSTATGHDSTVLPQAISTFSSPTGLPGCCLHACFPSCVAWATQNRTVLEMSSARTVQGVPSTYRPPRGTVPQHGPGAAGTPPPRDPDLAFLAIARQAVTSSGFTKRDTLVGHAPGNCAHPGWRDRIIWKLGGLASPRLVSGRYSNLPLDNAWCERGKLGREAWEAIFSVRFDAARPVPRSDDSVEPCLPAWPEAPLAEESQHARPDTCKARPSWSRPSGVRASCMHRLLVDDEGLGHCRVAHWEHRVLDGAGRTWRGTATSTRSSRIARNGKGVQEQKQGRGVGGARTGNSAWSEADAEGTNKSCKRGKNFSFPPWLHLASVGRASRTDKVAWKTGLRRSRDFGDADGTCIGSVGRLGWEIFPPPALQGFRPHTHGAPAPRLEDAGARCLATGEQPGGVGWGGRRAPAQRLMVRNTVWDPSARLAMEGYLRTLRTEPLERTGTQPSQPSHTPGAGDHLDSHPHLSPIGSRPGVQRSGSLPCAPCPAEHCAALRCAMLRSRRGRHRWMPLVPGSSARWLLRRRASYHALGAIEHRPSDGVADASPGAATHACALPLVPGRSSNVPVRASSTGAASHPRRACAERAHASALVPQVPSGWSAWASERAGPASRAASSGTHRPATKPSAHQATAGRGRCAGLFSLPSAVPPALGSISACGGSARSAGPSTRPPGACNNLFFPLFCRAVQRRQGAVAPPSRGSSGPGGLPHWRGGGVVWCGHCGAGVTAVRASSGTFNLFDVGQAQRLGATGHARAVRLVPNTCASTSTEHSRLELLMVPPGNQDVRTRRRRWQGVGNVEGALHHVVFSTRPPRRGLWGPSFGRPTPRGRRAAKTEVRGGRWAGGRDKQQHAAAATSARYLSLHFAWQCHETDLEGRRDNHGLAHQGTTARSYGKVPGVLSSEPGKAGEAPTDSSAAVDPIAARDTALVLRPRPGVREAASVARSARSQPSWHRVALASPLLRSSSPRFLAHV</sequence>
<keyword evidence="3" id="KW-1185">Reference proteome</keyword>
<feature type="region of interest" description="Disordered" evidence="1">
    <location>
        <begin position="720"/>
        <end position="749"/>
    </location>
</feature>